<evidence type="ECO:0000313" key="1">
    <source>
        <dbReference type="Proteomes" id="UP000095286"/>
    </source>
</evidence>
<proteinExistence type="predicted"/>
<dbReference type="WBParaSite" id="RSKR_0000020750.1">
    <property type="protein sequence ID" value="RSKR_0000020750.1"/>
    <property type="gene ID" value="RSKR_0000020750"/>
</dbReference>
<protein>
    <submittedName>
        <fullName evidence="2">SERPIN domain-containing protein</fullName>
    </submittedName>
</protein>
<name>A0AC35TGD3_9BILA</name>
<accession>A0AC35TGD3</accession>
<dbReference type="Proteomes" id="UP000095286">
    <property type="component" value="Unplaced"/>
</dbReference>
<evidence type="ECO:0000313" key="2">
    <source>
        <dbReference type="WBParaSite" id="RSKR_0000020750.1"/>
    </source>
</evidence>
<sequence>MVMYEGIKQKMAMDNDIKQKMPNYFDSITVAELLKSPTKSFVRNVEDENASLKKDIEGVKIWKSIENDSSGLVGIDSGKAFLDLALRIMEMKRILILRLFLMILNMRI</sequence>
<reference evidence="2" key="1">
    <citation type="submission" date="2016-11" db="UniProtKB">
        <authorList>
            <consortium name="WormBaseParasite"/>
        </authorList>
    </citation>
    <scope>IDENTIFICATION</scope>
    <source>
        <strain evidence="2">KR3021</strain>
    </source>
</reference>
<organism evidence="1 2">
    <name type="scientific">Rhabditophanes sp. KR3021</name>
    <dbReference type="NCBI Taxonomy" id="114890"/>
    <lineage>
        <taxon>Eukaryota</taxon>
        <taxon>Metazoa</taxon>
        <taxon>Ecdysozoa</taxon>
        <taxon>Nematoda</taxon>
        <taxon>Chromadorea</taxon>
        <taxon>Rhabditida</taxon>
        <taxon>Tylenchina</taxon>
        <taxon>Panagrolaimomorpha</taxon>
        <taxon>Strongyloidoidea</taxon>
        <taxon>Alloionematidae</taxon>
        <taxon>Rhabditophanes</taxon>
    </lineage>
</organism>